<gene>
    <name evidence="6" type="ORF">GCM10010191_62330</name>
</gene>
<sequence length="183" mass="19445">MRTRDPAGKRRALVAAGLALAERDGLSGLSVNRVVTAAGIAKGSFFHLFGDRASYLIELHRGFHDRLAARTAAAIAGAEPGAGRLLTGTRAYLDGCLRERATRALLVEAQAEPAIVVEAARRGRMFARIAEPDFAAMGCPHPPESARLWVVMVREVAVAESESGAALDGLRAALRRYLGRGTT</sequence>
<comment type="caution">
    <text evidence="6">The sequence shown here is derived from an EMBL/GenBank/DDBJ whole genome shotgun (WGS) entry which is preliminary data.</text>
</comment>
<organism evidence="6 7">
    <name type="scientific">Actinomadura vinacea</name>
    <dbReference type="NCBI Taxonomy" id="115336"/>
    <lineage>
        <taxon>Bacteria</taxon>
        <taxon>Bacillati</taxon>
        <taxon>Actinomycetota</taxon>
        <taxon>Actinomycetes</taxon>
        <taxon>Streptosporangiales</taxon>
        <taxon>Thermomonosporaceae</taxon>
        <taxon>Actinomadura</taxon>
    </lineage>
</organism>
<dbReference type="PROSITE" id="PS50977">
    <property type="entry name" value="HTH_TETR_2"/>
    <property type="match status" value="1"/>
</dbReference>
<reference evidence="6 7" key="1">
    <citation type="journal article" date="2019" name="Int. J. Syst. Evol. Microbiol.">
        <title>The Global Catalogue of Microorganisms (GCM) 10K type strain sequencing project: providing services to taxonomists for standard genome sequencing and annotation.</title>
        <authorList>
            <consortium name="The Broad Institute Genomics Platform"/>
            <consortium name="The Broad Institute Genome Sequencing Center for Infectious Disease"/>
            <person name="Wu L."/>
            <person name="Ma J."/>
        </authorList>
    </citation>
    <scope>NUCLEOTIDE SEQUENCE [LARGE SCALE GENOMIC DNA]</scope>
    <source>
        <strain evidence="6 7">JCM 3325</strain>
    </source>
</reference>
<keyword evidence="2 4" id="KW-0238">DNA-binding</keyword>
<dbReference type="EMBL" id="BAAARW010000023">
    <property type="protein sequence ID" value="GAA2438639.1"/>
    <property type="molecule type" value="Genomic_DNA"/>
</dbReference>
<evidence type="ECO:0000256" key="4">
    <source>
        <dbReference type="PROSITE-ProRule" id="PRU00335"/>
    </source>
</evidence>
<evidence type="ECO:0000313" key="7">
    <source>
        <dbReference type="Proteomes" id="UP001501231"/>
    </source>
</evidence>
<dbReference type="SUPFAM" id="SSF46689">
    <property type="entry name" value="Homeodomain-like"/>
    <property type="match status" value="1"/>
</dbReference>
<protein>
    <recommendedName>
        <fullName evidence="5">HTH tetR-type domain-containing protein</fullName>
    </recommendedName>
</protein>
<dbReference type="PANTHER" id="PTHR47506:SF6">
    <property type="entry name" value="HTH-TYPE TRANSCRIPTIONAL REPRESSOR NEMR"/>
    <property type="match status" value="1"/>
</dbReference>
<dbReference type="InterPro" id="IPR009057">
    <property type="entry name" value="Homeodomain-like_sf"/>
</dbReference>
<evidence type="ECO:0000313" key="6">
    <source>
        <dbReference type="EMBL" id="GAA2438639.1"/>
    </source>
</evidence>
<accession>A0ABN3JUR3</accession>
<dbReference type="Proteomes" id="UP001501231">
    <property type="component" value="Unassembled WGS sequence"/>
</dbReference>
<dbReference type="PANTHER" id="PTHR47506">
    <property type="entry name" value="TRANSCRIPTIONAL REGULATORY PROTEIN"/>
    <property type="match status" value="1"/>
</dbReference>
<dbReference type="Pfam" id="PF00440">
    <property type="entry name" value="TetR_N"/>
    <property type="match status" value="1"/>
</dbReference>
<feature type="DNA-binding region" description="H-T-H motif" evidence="4">
    <location>
        <begin position="30"/>
        <end position="49"/>
    </location>
</feature>
<evidence type="ECO:0000256" key="2">
    <source>
        <dbReference type="ARBA" id="ARBA00023125"/>
    </source>
</evidence>
<evidence type="ECO:0000259" key="5">
    <source>
        <dbReference type="PROSITE" id="PS50977"/>
    </source>
</evidence>
<dbReference type="RefSeq" id="WP_344593766.1">
    <property type="nucleotide sequence ID" value="NZ_BAAARW010000023.1"/>
</dbReference>
<keyword evidence="7" id="KW-1185">Reference proteome</keyword>
<evidence type="ECO:0000256" key="3">
    <source>
        <dbReference type="ARBA" id="ARBA00023163"/>
    </source>
</evidence>
<evidence type="ECO:0000256" key="1">
    <source>
        <dbReference type="ARBA" id="ARBA00023015"/>
    </source>
</evidence>
<feature type="domain" description="HTH tetR-type" evidence="5">
    <location>
        <begin position="7"/>
        <end position="67"/>
    </location>
</feature>
<dbReference type="Gene3D" id="1.10.357.10">
    <property type="entry name" value="Tetracycline Repressor, domain 2"/>
    <property type="match status" value="1"/>
</dbReference>
<name>A0ABN3JUR3_9ACTN</name>
<dbReference type="InterPro" id="IPR001647">
    <property type="entry name" value="HTH_TetR"/>
</dbReference>
<proteinExistence type="predicted"/>
<keyword evidence="1" id="KW-0805">Transcription regulation</keyword>
<keyword evidence="3" id="KW-0804">Transcription</keyword>